<evidence type="ECO:0000313" key="3">
    <source>
        <dbReference type="Proteomes" id="UP000059680"/>
    </source>
</evidence>
<keyword evidence="3" id="KW-1185">Reference proteome</keyword>
<dbReference type="SMR" id="A0A0P0VN11"/>
<evidence type="ECO:0000256" key="1">
    <source>
        <dbReference type="SAM" id="MobiDB-lite"/>
    </source>
</evidence>
<reference evidence="2 3" key="2">
    <citation type="journal article" date="2013" name="Plant Cell Physiol.">
        <title>Rice Annotation Project Database (RAP-DB): an integrative and interactive database for rice genomics.</title>
        <authorList>
            <person name="Sakai H."/>
            <person name="Lee S.S."/>
            <person name="Tanaka T."/>
            <person name="Numa H."/>
            <person name="Kim J."/>
            <person name="Kawahara Y."/>
            <person name="Wakimoto H."/>
            <person name="Yang C.C."/>
            <person name="Iwamoto M."/>
            <person name="Abe T."/>
            <person name="Yamada Y."/>
            <person name="Muto A."/>
            <person name="Inokuchi H."/>
            <person name="Ikemura T."/>
            <person name="Matsumoto T."/>
            <person name="Sasaki T."/>
            <person name="Itoh T."/>
        </authorList>
    </citation>
    <scope>NUCLEOTIDE SEQUENCE [LARGE SCALE GENOMIC DNA]</scope>
    <source>
        <strain evidence="3">cv. Nipponbare</strain>
    </source>
</reference>
<sequence>MCVLLNYRLRRYSSYNSPIDGGTAPYIELSMRNNSLRLASGEKVENGAGEDLPLETKHAEAVKNSSLASGERSRMALERPSPLRLTTRRPSRTQASRALRVQHHRIG</sequence>
<organism evidence="2 3">
    <name type="scientific">Oryza sativa subsp. japonica</name>
    <name type="common">Rice</name>
    <dbReference type="NCBI Taxonomy" id="39947"/>
    <lineage>
        <taxon>Eukaryota</taxon>
        <taxon>Viridiplantae</taxon>
        <taxon>Streptophyta</taxon>
        <taxon>Embryophyta</taxon>
        <taxon>Tracheophyta</taxon>
        <taxon>Spermatophyta</taxon>
        <taxon>Magnoliopsida</taxon>
        <taxon>Liliopsida</taxon>
        <taxon>Poales</taxon>
        <taxon>Poaceae</taxon>
        <taxon>BOP clade</taxon>
        <taxon>Oryzoideae</taxon>
        <taxon>Oryzeae</taxon>
        <taxon>Oryzinae</taxon>
        <taxon>Oryza</taxon>
        <taxon>Oryza sativa</taxon>
    </lineage>
</organism>
<dbReference type="InParanoid" id="A0A0P0VN11"/>
<gene>
    <name evidence="2" type="ordered locus">Os02g0676950</name>
    <name evidence="2" type="ORF">OSNPB_020676950</name>
</gene>
<reference evidence="3" key="1">
    <citation type="journal article" date="2005" name="Nature">
        <title>The map-based sequence of the rice genome.</title>
        <authorList>
            <consortium name="International rice genome sequencing project (IRGSP)"/>
            <person name="Matsumoto T."/>
            <person name="Wu J."/>
            <person name="Kanamori H."/>
            <person name="Katayose Y."/>
            <person name="Fujisawa M."/>
            <person name="Namiki N."/>
            <person name="Mizuno H."/>
            <person name="Yamamoto K."/>
            <person name="Antonio B.A."/>
            <person name="Baba T."/>
            <person name="Sakata K."/>
            <person name="Nagamura Y."/>
            <person name="Aoki H."/>
            <person name="Arikawa K."/>
            <person name="Arita K."/>
            <person name="Bito T."/>
            <person name="Chiden Y."/>
            <person name="Fujitsuka N."/>
            <person name="Fukunaka R."/>
            <person name="Hamada M."/>
            <person name="Harada C."/>
            <person name="Hayashi A."/>
            <person name="Hijishita S."/>
            <person name="Honda M."/>
            <person name="Hosokawa S."/>
            <person name="Ichikawa Y."/>
            <person name="Idonuma A."/>
            <person name="Iijima M."/>
            <person name="Ikeda M."/>
            <person name="Ikeno M."/>
            <person name="Ito K."/>
            <person name="Ito S."/>
            <person name="Ito T."/>
            <person name="Ito Y."/>
            <person name="Ito Y."/>
            <person name="Iwabuchi A."/>
            <person name="Kamiya K."/>
            <person name="Karasawa W."/>
            <person name="Kurita K."/>
            <person name="Katagiri S."/>
            <person name="Kikuta A."/>
            <person name="Kobayashi H."/>
            <person name="Kobayashi N."/>
            <person name="Machita K."/>
            <person name="Maehara T."/>
            <person name="Masukawa M."/>
            <person name="Mizubayashi T."/>
            <person name="Mukai Y."/>
            <person name="Nagasaki H."/>
            <person name="Nagata Y."/>
            <person name="Naito S."/>
            <person name="Nakashima M."/>
            <person name="Nakama Y."/>
            <person name="Nakamichi Y."/>
            <person name="Nakamura M."/>
            <person name="Meguro A."/>
            <person name="Negishi M."/>
            <person name="Ohta I."/>
            <person name="Ohta T."/>
            <person name="Okamoto M."/>
            <person name="Ono N."/>
            <person name="Saji S."/>
            <person name="Sakaguchi M."/>
            <person name="Sakai K."/>
            <person name="Shibata M."/>
            <person name="Shimokawa T."/>
            <person name="Song J."/>
            <person name="Takazaki Y."/>
            <person name="Terasawa K."/>
            <person name="Tsugane M."/>
            <person name="Tsuji K."/>
            <person name="Ueda S."/>
            <person name="Waki K."/>
            <person name="Yamagata H."/>
            <person name="Yamamoto M."/>
            <person name="Yamamoto S."/>
            <person name="Yamane H."/>
            <person name="Yoshiki S."/>
            <person name="Yoshihara R."/>
            <person name="Yukawa K."/>
            <person name="Zhong H."/>
            <person name="Yano M."/>
            <person name="Yuan Q."/>
            <person name="Ouyang S."/>
            <person name="Liu J."/>
            <person name="Jones K.M."/>
            <person name="Gansberger K."/>
            <person name="Moffat K."/>
            <person name="Hill J."/>
            <person name="Bera J."/>
            <person name="Fadrosh D."/>
            <person name="Jin S."/>
            <person name="Johri S."/>
            <person name="Kim M."/>
            <person name="Overton L."/>
            <person name="Reardon M."/>
            <person name="Tsitrin T."/>
            <person name="Vuong H."/>
            <person name="Weaver B."/>
            <person name="Ciecko A."/>
            <person name="Tallon L."/>
            <person name="Jackson J."/>
            <person name="Pai G."/>
            <person name="Aken S.V."/>
            <person name="Utterback T."/>
            <person name="Reidmuller S."/>
            <person name="Feldblyum T."/>
            <person name="Hsiao J."/>
            <person name="Zismann V."/>
            <person name="Iobst S."/>
            <person name="de Vazeille A.R."/>
            <person name="Buell C.R."/>
            <person name="Ying K."/>
            <person name="Li Y."/>
            <person name="Lu T."/>
            <person name="Huang Y."/>
            <person name="Zhao Q."/>
            <person name="Feng Q."/>
            <person name="Zhang L."/>
            <person name="Zhu J."/>
            <person name="Weng Q."/>
            <person name="Mu J."/>
            <person name="Lu Y."/>
            <person name="Fan D."/>
            <person name="Liu Y."/>
            <person name="Guan J."/>
            <person name="Zhang Y."/>
            <person name="Yu S."/>
            <person name="Liu X."/>
            <person name="Zhang Y."/>
            <person name="Hong G."/>
            <person name="Han B."/>
            <person name="Choisne N."/>
            <person name="Demange N."/>
            <person name="Orjeda G."/>
            <person name="Samain S."/>
            <person name="Cattolico L."/>
            <person name="Pelletier E."/>
            <person name="Couloux A."/>
            <person name="Segurens B."/>
            <person name="Wincker P."/>
            <person name="D'Hont A."/>
            <person name="Scarpelli C."/>
            <person name="Weissenbach J."/>
            <person name="Salanoubat M."/>
            <person name="Quetier F."/>
            <person name="Yu Y."/>
            <person name="Kim H.R."/>
            <person name="Rambo T."/>
            <person name="Currie J."/>
            <person name="Collura K."/>
            <person name="Luo M."/>
            <person name="Yang T."/>
            <person name="Ammiraju J.S.S."/>
            <person name="Engler F."/>
            <person name="Soderlund C."/>
            <person name="Wing R.A."/>
            <person name="Palmer L.E."/>
            <person name="de la Bastide M."/>
            <person name="Spiegel L."/>
            <person name="Nascimento L."/>
            <person name="Zutavern T."/>
            <person name="O'Shaughnessy A."/>
            <person name="Dike S."/>
            <person name="Dedhia N."/>
            <person name="Preston R."/>
            <person name="Balija V."/>
            <person name="McCombie W.R."/>
            <person name="Chow T."/>
            <person name="Chen H."/>
            <person name="Chung M."/>
            <person name="Chen C."/>
            <person name="Shaw J."/>
            <person name="Wu H."/>
            <person name="Hsiao K."/>
            <person name="Chao Y."/>
            <person name="Chu M."/>
            <person name="Cheng C."/>
            <person name="Hour A."/>
            <person name="Lee P."/>
            <person name="Lin S."/>
            <person name="Lin Y."/>
            <person name="Liou J."/>
            <person name="Liu S."/>
            <person name="Hsing Y."/>
            <person name="Raghuvanshi S."/>
            <person name="Mohanty A."/>
            <person name="Bharti A.K."/>
            <person name="Gaur A."/>
            <person name="Gupta V."/>
            <person name="Kumar D."/>
            <person name="Ravi V."/>
            <person name="Vij S."/>
            <person name="Kapur A."/>
            <person name="Khurana P."/>
            <person name="Khurana P."/>
            <person name="Khurana J.P."/>
            <person name="Tyagi A.K."/>
            <person name="Gaikwad K."/>
            <person name="Singh A."/>
            <person name="Dalal V."/>
            <person name="Srivastava S."/>
            <person name="Dixit A."/>
            <person name="Pal A.K."/>
            <person name="Ghazi I.A."/>
            <person name="Yadav M."/>
            <person name="Pandit A."/>
            <person name="Bhargava A."/>
            <person name="Sureshbabu K."/>
            <person name="Batra K."/>
            <person name="Sharma T.R."/>
            <person name="Mohapatra T."/>
            <person name="Singh N.K."/>
            <person name="Messing J."/>
            <person name="Nelson A.B."/>
            <person name="Fuks G."/>
            <person name="Kavchok S."/>
            <person name="Keizer G."/>
            <person name="Linton E."/>
            <person name="Llaca V."/>
            <person name="Song R."/>
            <person name="Tanyolac B."/>
            <person name="Young S."/>
            <person name="Ho-Il K."/>
            <person name="Hahn J.H."/>
            <person name="Sangsakoo G."/>
            <person name="Vanavichit A."/>
            <person name="de Mattos Luiz.A.T."/>
            <person name="Zimmer P.D."/>
            <person name="Malone G."/>
            <person name="Dellagostin O."/>
            <person name="de Oliveira A.C."/>
            <person name="Bevan M."/>
            <person name="Bancroft I."/>
            <person name="Minx P."/>
            <person name="Cordum H."/>
            <person name="Wilson R."/>
            <person name="Cheng Z."/>
            <person name="Jin W."/>
            <person name="Jiang J."/>
            <person name="Leong S.A."/>
            <person name="Iwama H."/>
            <person name="Gojobori T."/>
            <person name="Itoh T."/>
            <person name="Niimura Y."/>
            <person name="Fujii Y."/>
            <person name="Habara T."/>
            <person name="Sakai H."/>
            <person name="Sato Y."/>
            <person name="Wilson G."/>
            <person name="Kumar K."/>
            <person name="McCouch S."/>
            <person name="Juretic N."/>
            <person name="Hoen D."/>
            <person name="Wright S."/>
            <person name="Bruskiewich R."/>
            <person name="Bureau T."/>
            <person name="Miyao A."/>
            <person name="Hirochika H."/>
            <person name="Nishikawa T."/>
            <person name="Kadowaki K."/>
            <person name="Sugiura M."/>
            <person name="Burr B."/>
            <person name="Sasaki T."/>
        </authorList>
    </citation>
    <scope>NUCLEOTIDE SEQUENCE [LARGE SCALE GENOMIC DNA]</scope>
    <source>
        <strain evidence="3">cv. Nipponbare</strain>
    </source>
</reference>
<feature type="region of interest" description="Disordered" evidence="1">
    <location>
        <begin position="62"/>
        <end position="107"/>
    </location>
</feature>
<dbReference type="PaxDb" id="39947-A0A0P0VN11"/>
<name>A0A0P0VN11_ORYSJ</name>
<dbReference type="AlphaFoldDB" id="A0A0P0VN11"/>
<dbReference type="EMBL" id="AP014958">
    <property type="protein sequence ID" value="BAS80274.1"/>
    <property type="molecule type" value="Genomic_DNA"/>
</dbReference>
<accession>A0A0P0VN11</accession>
<reference evidence="2 3" key="3">
    <citation type="journal article" date="2013" name="Rice">
        <title>Improvement of the Oryza sativa Nipponbare reference genome using next generation sequence and optical map data.</title>
        <authorList>
            <person name="Kawahara Y."/>
            <person name="de la Bastide M."/>
            <person name="Hamilton J.P."/>
            <person name="Kanamori H."/>
            <person name="McCombie W.R."/>
            <person name="Ouyang S."/>
            <person name="Schwartz D.C."/>
            <person name="Tanaka T."/>
            <person name="Wu J."/>
            <person name="Zhou S."/>
            <person name="Childs K.L."/>
            <person name="Davidson R.M."/>
            <person name="Lin H."/>
            <person name="Quesada-Ocampo L."/>
            <person name="Vaillancourt B."/>
            <person name="Sakai H."/>
            <person name="Lee S.S."/>
            <person name="Kim J."/>
            <person name="Numa H."/>
            <person name="Itoh T."/>
            <person name="Buell C.R."/>
            <person name="Matsumoto T."/>
        </authorList>
    </citation>
    <scope>NUCLEOTIDE SEQUENCE [LARGE SCALE GENOMIC DNA]</scope>
    <source>
        <strain evidence="3">cv. Nipponbare</strain>
    </source>
</reference>
<dbReference type="Proteomes" id="UP000059680">
    <property type="component" value="Chromosome 2"/>
</dbReference>
<evidence type="ECO:0000313" key="2">
    <source>
        <dbReference type="EMBL" id="BAS80274.1"/>
    </source>
</evidence>
<proteinExistence type="predicted"/>
<protein>
    <submittedName>
        <fullName evidence="2">Os02g0676950 protein</fullName>
    </submittedName>
</protein>